<dbReference type="AlphaFoldDB" id="A0L3S7"/>
<protein>
    <submittedName>
        <fullName evidence="2">Uncharacterized protein</fullName>
    </submittedName>
</protein>
<keyword evidence="3" id="KW-1185">Reference proteome</keyword>
<reference evidence="3" key="1">
    <citation type="journal article" date="2009" name="Appl. Environ. Microbiol.">
        <title>Complete genome sequence of the chemolithoautotrophic marine magnetotactic coccus strain MC-1.</title>
        <authorList>
            <person name="Schubbe S."/>
            <person name="Williams T.J."/>
            <person name="Xie G."/>
            <person name="Kiss H.E."/>
            <person name="Brettin T.S."/>
            <person name="Martinez D."/>
            <person name="Ross C.A."/>
            <person name="Schuler D."/>
            <person name="Cox B.L."/>
            <person name="Nealson K.H."/>
            <person name="Bazylinski D.A."/>
        </authorList>
    </citation>
    <scope>NUCLEOTIDE SEQUENCE [LARGE SCALE GENOMIC DNA]</scope>
    <source>
        <strain evidence="3">ATCC BAA-1437 / JCM 17883 / MC-1</strain>
    </source>
</reference>
<dbReference type="RefSeq" id="WP_011711793.1">
    <property type="nucleotide sequence ID" value="NC_008576.1"/>
</dbReference>
<feature type="compositionally biased region" description="Basic and acidic residues" evidence="1">
    <location>
        <begin position="1"/>
        <end position="17"/>
    </location>
</feature>
<dbReference type="HOGENOM" id="CLU_2343369_0_0_5"/>
<name>A0L3S7_MAGMM</name>
<evidence type="ECO:0000256" key="1">
    <source>
        <dbReference type="SAM" id="MobiDB-lite"/>
    </source>
</evidence>
<sequence>MTHAMDIHGARVYDRLSRPAAPQQNRVQQVSDAPSGRTAAPVRDQVTISASVERVTDAIDTLVADTLDNMPGRWDARIEREALEQSMISLRLGTLYA</sequence>
<dbReference type="EMBL" id="CP000471">
    <property type="protein sequence ID" value="ABK42620.1"/>
    <property type="molecule type" value="Genomic_DNA"/>
</dbReference>
<proteinExistence type="predicted"/>
<reference evidence="2 3" key="2">
    <citation type="journal article" date="2012" name="Int. J. Syst. Evol. Microbiol.">
        <title>Magnetococcus marinus gen. nov., sp. nov., a marine, magnetotactic bacterium that represents a novel lineage (Magnetococcaceae fam. nov.; Magnetococcales ord. nov.) at the base of the Alphaproteobacteria.</title>
        <authorList>
            <person name="Bazylinski D.A."/>
            <person name="Williams T.J."/>
            <person name="Lefevre C.T."/>
            <person name="Berg R.J."/>
            <person name="Zhang C.L."/>
            <person name="Bowser S.S."/>
            <person name="Dean A.J."/>
            <person name="Beveridge T.J."/>
        </authorList>
    </citation>
    <scope>NUCLEOTIDE SEQUENCE [LARGE SCALE GENOMIC DNA]</scope>
    <source>
        <strain evidence="3">ATCC BAA-1437 / JCM 17883 / MC-1</strain>
    </source>
</reference>
<feature type="region of interest" description="Disordered" evidence="1">
    <location>
        <begin position="1"/>
        <end position="42"/>
    </location>
</feature>
<evidence type="ECO:0000313" key="3">
    <source>
        <dbReference type="Proteomes" id="UP000002586"/>
    </source>
</evidence>
<evidence type="ECO:0000313" key="2">
    <source>
        <dbReference type="EMBL" id="ABK42620.1"/>
    </source>
</evidence>
<dbReference type="KEGG" id="mgm:Mmc1_0091"/>
<gene>
    <name evidence="2" type="ordered locus">Mmc1_0091</name>
</gene>
<accession>A0L3S7</accession>
<feature type="compositionally biased region" description="Polar residues" evidence="1">
    <location>
        <begin position="22"/>
        <end position="32"/>
    </location>
</feature>
<organism evidence="2 3">
    <name type="scientific">Magnetococcus marinus (strain ATCC BAA-1437 / JCM 17883 / MC-1)</name>
    <dbReference type="NCBI Taxonomy" id="156889"/>
    <lineage>
        <taxon>Bacteria</taxon>
        <taxon>Pseudomonadati</taxon>
        <taxon>Pseudomonadota</taxon>
        <taxon>Magnetococcia</taxon>
        <taxon>Magnetococcales</taxon>
        <taxon>Magnetococcaceae</taxon>
        <taxon>Magnetococcus</taxon>
    </lineage>
</organism>
<dbReference type="Proteomes" id="UP000002586">
    <property type="component" value="Chromosome"/>
</dbReference>